<name>A0A9N9NK70_9GLOM</name>
<protein>
    <submittedName>
        <fullName evidence="1">13980_t:CDS:1</fullName>
    </submittedName>
</protein>
<proteinExistence type="predicted"/>
<feature type="non-terminal residue" evidence="1">
    <location>
        <position position="150"/>
    </location>
</feature>
<sequence length="150" mass="17108">LPNVRSTDNRHICRSDKELWLVEGESIFVDLTNVKQQNNNVQLSEPTSIKNINQRHKEYDDATSTDNEDINITSQVSLSDDESDNDIILPQVSLLVYENNEAILPHSGNDIALPAHRNNNIIGVWRSISDTLSRIYLSLMIFIIWCGYIL</sequence>
<organism evidence="1 2">
    <name type="scientific">Ambispora leptoticha</name>
    <dbReference type="NCBI Taxonomy" id="144679"/>
    <lineage>
        <taxon>Eukaryota</taxon>
        <taxon>Fungi</taxon>
        <taxon>Fungi incertae sedis</taxon>
        <taxon>Mucoromycota</taxon>
        <taxon>Glomeromycotina</taxon>
        <taxon>Glomeromycetes</taxon>
        <taxon>Archaeosporales</taxon>
        <taxon>Ambisporaceae</taxon>
        <taxon>Ambispora</taxon>
    </lineage>
</organism>
<reference evidence="1" key="1">
    <citation type="submission" date="2021-06" db="EMBL/GenBank/DDBJ databases">
        <authorList>
            <person name="Kallberg Y."/>
            <person name="Tangrot J."/>
            <person name="Rosling A."/>
        </authorList>
    </citation>
    <scope>NUCLEOTIDE SEQUENCE</scope>
    <source>
        <strain evidence="1">FL130A</strain>
    </source>
</reference>
<dbReference type="OrthoDB" id="2316845at2759"/>
<evidence type="ECO:0000313" key="1">
    <source>
        <dbReference type="EMBL" id="CAG8739928.1"/>
    </source>
</evidence>
<dbReference type="Proteomes" id="UP000789508">
    <property type="component" value="Unassembled WGS sequence"/>
</dbReference>
<gene>
    <name evidence="1" type="ORF">ALEPTO_LOCUS12920</name>
</gene>
<dbReference type="AlphaFoldDB" id="A0A9N9NK70"/>
<accession>A0A9N9NK70</accession>
<keyword evidence="2" id="KW-1185">Reference proteome</keyword>
<comment type="caution">
    <text evidence="1">The sequence shown here is derived from an EMBL/GenBank/DDBJ whole genome shotgun (WGS) entry which is preliminary data.</text>
</comment>
<evidence type="ECO:0000313" key="2">
    <source>
        <dbReference type="Proteomes" id="UP000789508"/>
    </source>
</evidence>
<feature type="non-terminal residue" evidence="1">
    <location>
        <position position="1"/>
    </location>
</feature>
<dbReference type="EMBL" id="CAJVPS010034712">
    <property type="protein sequence ID" value="CAG8739928.1"/>
    <property type="molecule type" value="Genomic_DNA"/>
</dbReference>